<dbReference type="Proteomes" id="UP000823561">
    <property type="component" value="Chromosome 10"/>
</dbReference>
<dbReference type="InterPro" id="IPR013787">
    <property type="entry name" value="S100_Ca-bd_sub"/>
</dbReference>
<dbReference type="PANTHER" id="PTHR11639:SF142">
    <property type="entry name" value="PROTEIN S100-B"/>
    <property type="match status" value="1"/>
</dbReference>
<dbReference type="GO" id="GO:0005737">
    <property type="term" value="C:cytoplasm"/>
    <property type="evidence" value="ECO:0007669"/>
    <property type="project" value="TreeGrafter"/>
</dbReference>
<protein>
    <recommendedName>
        <fullName evidence="1">S100/CaBP-9k-type calcium binding subdomain domain-containing protein</fullName>
    </recommendedName>
</protein>
<dbReference type="AlphaFoldDB" id="A0AAV6GLU0"/>
<dbReference type="EMBL" id="JADWDJ010000010">
    <property type="protein sequence ID" value="KAG5274461.1"/>
    <property type="molecule type" value="Genomic_DNA"/>
</dbReference>
<accession>A0AAV6GLU0</accession>
<dbReference type="SUPFAM" id="SSF47473">
    <property type="entry name" value="EF-hand"/>
    <property type="match status" value="1"/>
</dbReference>
<comment type="caution">
    <text evidence="2">The sequence shown here is derived from an EMBL/GenBank/DDBJ whole genome shotgun (WGS) entry which is preliminary data.</text>
</comment>
<gene>
    <name evidence="2" type="ORF">AALO_G00136560</name>
</gene>
<proteinExistence type="predicted"/>
<dbReference type="Gene3D" id="1.10.238.10">
    <property type="entry name" value="EF-hand"/>
    <property type="match status" value="1"/>
</dbReference>
<dbReference type="GO" id="GO:0044548">
    <property type="term" value="F:S100 protein binding"/>
    <property type="evidence" value="ECO:0007669"/>
    <property type="project" value="TreeGrafter"/>
</dbReference>
<dbReference type="Pfam" id="PF01023">
    <property type="entry name" value="S_100"/>
    <property type="match status" value="1"/>
</dbReference>
<dbReference type="GO" id="GO:0050786">
    <property type="term" value="F:RAGE receptor binding"/>
    <property type="evidence" value="ECO:0007669"/>
    <property type="project" value="TreeGrafter"/>
</dbReference>
<name>A0AAV6GLU0_9TELE</name>
<dbReference type="GO" id="GO:0048306">
    <property type="term" value="F:calcium-dependent protein binding"/>
    <property type="evidence" value="ECO:0007669"/>
    <property type="project" value="TreeGrafter"/>
</dbReference>
<evidence type="ECO:0000313" key="3">
    <source>
        <dbReference type="Proteomes" id="UP000823561"/>
    </source>
</evidence>
<dbReference type="PANTHER" id="PTHR11639">
    <property type="entry name" value="S100 CALCIUM-BINDING PROTEIN"/>
    <property type="match status" value="1"/>
</dbReference>
<dbReference type="GO" id="GO:0043123">
    <property type="term" value="P:positive regulation of canonical NF-kappaB signal transduction"/>
    <property type="evidence" value="ECO:0007669"/>
    <property type="project" value="TreeGrafter"/>
</dbReference>
<dbReference type="InterPro" id="IPR011992">
    <property type="entry name" value="EF-hand-dom_pair"/>
</dbReference>
<dbReference type="GO" id="GO:0005634">
    <property type="term" value="C:nucleus"/>
    <property type="evidence" value="ECO:0007669"/>
    <property type="project" value="TreeGrafter"/>
</dbReference>
<evidence type="ECO:0000313" key="2">
    <source>
        <dbReference type="EMBL" id="KAG5274461.1"/>
    </source>
</evidence>
<dbReference type="GO" id="GO:0008284">
    <property type="term" value="P:positive regulation of cell population proliferation"/>
    <property type="evidence" value="ECO:0007669"/>
    <property type="project" value="TreeGrafter"/>
</dbReference>
<feature type="domain" description="S100/CaBP-9k-type calcium binding subdomain" evidence="1">
    <location>
        <begin position="18"/>
        <end position="57"/>
    </location>
</feature>
<dbReference type="GO" id="GO:0005615">
    <property type="term" value="C:extracellular space"/>
    <property type="evidence" value="ECO:0007669"/>
    <property type="project" value="TreeGrafter"/>
</dbReference>
<sequence length="104" mass="11779">MLFSGTSSSTVQSNISELENSMISILKVFHKYSGHKSHLKKAELKDLINWEMRHFIKKVEDDAALDQLFSGLDQNGDMEMDLKGFLKLIAQVISACHDSFSVHH</sequence>
<dbReference type="SMART" id="SM01394">
    <property type="entry name" value="S_100"/>
    <property type="match status" value="1"/>
</dbReference>
<evidence type="ECO:0000259" key="1">
    <source>
        <dbReference type="SMART" id="SM01394"/>
    </source>
</evidence>
<dbReference type="InterPro" id="IPR034325">
    <property type="entry name" value="S-100_dom"/>
</dbReference>
<keyword evidence="3" id="KW-1185">Reference proteome</keyword>
<organism evidence="2 3">
    <name type="scientific">Alosa alosa</name>
    <name type="common">allis shad</name>
    <dbReference type="NCBI Taxonomy" id="278164"/>
    <lineage>
        <taxon>Eukaryota</taxon>
        <taxon>Metazoa</taxon>
        <taxon>Chordata</taxon>
        <taxon>Craniata</taxon>
        <taxon>Vertebrata</taxon>
        <taxon>Euteleostomi</taxon>
        <taxon>Actinopterygii</taxon>
        <taxon>Neopterygii</taxon>
        <taxon>Teleostei</taxon>
        <taxon>Clupei</taxon>
        <taxon>Clupeiformes</taxon>
        <taxon>Clupeoidei</taxon>
        <taxon>Clupeidae</taxon>
        <taxon>Alosa</taxon>
    </lineage>
</organism>
<dbReference type="GO" id="GO:0046914">
    <property type="term" value="F:transition metal ion binding"/>
    <property type="evidence" value="ECO:0007669"/>
    <property type="project" value="InterPro"/>
</dbReference>
<dbReference type="CDD" id="cd00213">
    <property type="entry name" value="S-100"/>
    <property type="match status" value="1"/>
</dbReference>
<reference evidence="2" key="1">
    <citation type="submission" date="2020-10" db="EMBL/GenBank/DDBJ databases">
        <title>Chromosome-scale genome assembly of the Allis shad, Alosa alosa.</title>
        <authorList>
            <person name="Margot Z."/>
            <person name="Christophe K."/>
            <person name="Cabau C."/>
            <person name="Louis A."/>
            <person name="Berthelot C."/>
            <person name="Parey E."/>
            <person name="Roest Crollius H."/>
            <person name="Montfort J."/>
            <person name="Robinson-Rechavi M."/>
            <person name="Bucao C."/>
            <person name="Bouchez O."/>
            <person name="Gislard M."/>
            <person name="Lluch J."/>
            <person name="Milhes M."/>
            <person name="Lampietro C."/>
            <person name="Lopez Roques C."/>
            <person name="Donnadieu C."/>
            <person name="Braasch I."/>
            <person name="Desvignes T."/>
            <person name="Postlethwait J."/>
            <person name="Bobe J."/>
            <person name="Guiguen Y."/>
        </authorList>
    </citation>
    <scope>NUCLEOTIDE SEQUENCE</scope>
    <source>
        <strain evidence="2">M-15738</strain>
        <tissue evidence="2">Blood</tissue>
    </source>
</reference>
<dbReference type="GO" id="GO:0005509">
    <property type="term" value="F:calcium ion binding"/>
    <property type="evidence" value="ECO:0007669"/>
    <property type="project" value="TreeGrafter"/>
</dbReference>